<evidence type="ECO:0000256" key="1">
    <source>
        <dbReference type="ARBA" id="ARBA00023125"/>
    </source>
</evidence>
<dbReference type="Pfam" id="PF02257">
    <property type="entry name" value="RFX_DNA_binding"/>
    <property type="match status" value="1"/>
</dbReference>
<proteinExistence type="predicted"/>
<dbReference type="InterPro" id="IPR003150">
    <property type="entry name" value="DNA-bd_RFX"/>
</dbReference>
<keyword evidence="1" id="KW-0238">DNA-binding</keyword>
<dbReference type="EMBL" id="KZ678131">
    <property type="protein sequence ID" value="PSN71208.1"/>
    <property type="molecule type" value="Genomic_DNA"/>
</dbReference>
<feature type="compositionally biased region" description="Polar residues" evidence="2">
    <location>
        <begin position="279"/>
        <end position="295"/>
    </location>
</feature>
<dbReference type="FunFam" id="1.10.10.10:FF:000119">
    <property type="entry name" value="DNA damage and replication checkpoint protein"/>
    <property type="match status" value="1"/>
</dbReference>
<feature type="region of interest" description="Disordered" evidence="2">
    <location>
        <begin position="89"/>
        <end position="110"/>
    </location>
</feature>
<dbReference type="SUPFAM" id="SSF46785">
    <property type="entry name" value="Winged helix' DNA-binding domain"/>
    <property type="match status" value="1"/>
</dbReference>
<dbReference type="GO" id="GO:0000981">
    <property type="term" value="F:DNA-binding transcription factor activity, RNA polymerase II-specific"/>
    <property type="evidence" value="ECO:0007669"/>
    <property type="project" value="TreeGrafter"/>
</dbReference>
<dbReference type="OrthoDB" id="10056949at2759"/>
<dbReference type="Pfam" id="PF25340">
    <property type="entry name" value="BCD_RFX"/>
    <property type="match status" value="1"/>
</dbReference>
<feature type="region of interest" description="Disordered" evidence="2">
    <location>
        <begin position="1"/>
        <end position="55"/>
    </location>
</feature>
<dbReference type="PROSITE" id="PS51526">
    <property type="entry name" value="RFX_DBD"/>
    <property type="match status" value="1"/>
</dbReference>
<evidence type="ECO:0000313" key="5">
    <source>
        <dbReference type="Proteomes" id="UP000240883"/>
    </source>
</evidence>
<accession>A0A2T2P1H6</accession>
<feature type="compositionally biased region" description="Low complexity" evidence="2">
    <location>
        <begin position="322"/>
        <end position="331"/>
    </location>
</feature>
<sequence>MAHNLSRSRSNTSISTRSNRPLSRASTTSLHSFEQSHDMQAQFPQQPQHPSSYQYAQLTASHAPLEPALLQAAQHVSQQESIPMDPVHQLLGYNADGTPNPGQPNGMPPQQMHPNQPPHTFAAAMAPQQQFIPAPAETGEGRRRGNAGNAANDRELRELLVRNEGRRLKDVAAEVIATDRTSKAEKSKQLFAMLWLKGVCRTAKTSVPRNRVYSKYAERCGTERVIPLNPASFGKLVRVIFPGIQTRRLGVRGESKYHYVDLALINDSEDGEDTKRPGTATTVNQPDLRRQSSSGPRLDFNAIPRLPADTTAFPPQDQTFESSSIFGSQGSSKGRLFADIFSNQYNSGSRTSTSYEYDLKFPSQELLSIQEGLDIMLPDISPYLPNRTDPDAAEALFALYRTHCTSLVDSVRYCKEKQFFRLFGSFHGTLTVPVQKLFAAPELAPWIRECDWMMYQKMIRNVSQLTLQVAPPPVLKFLDNVSKMLHAHISKVFQTLPIHVLEAKLEPATLFAHLLRQMLRVNQTAHAAAVLLTADENREQMWQDWRNLVNLKLIIENELPQLCGHEEVYNILKSEIRGMLLPLKPDPSYPTPDLPIDPTQETVIDRIAAFLTRLPSRFPHAPARTILHCISALGSAALREITVENGTSFQGWWLTKVFIDEMAQWLASLGGFLEHRAPNWNSLESSPGLLGESMTAGMTNGGSGSNNESRYSSMDAEFAPNQSFMTNNSVHMQDAGNSNVESHARQPSGQYDEVSFNMDLSLATSQQEQHLDDSGIGLLDHDIDAKFATTMHQSLKSHLTTLPTGAS</sequence>
<dbReference type="STRING" id="1448308.A0A2T2P1H6"/>
<reference evidence="4 5" key="1">
    <citation type="journal article" date="2018" name="Front. Microbiol.">
        <title>Genome-Wide Analysis of Corynespora cassiicola Leaf Fall Disease Putative Effectors.</title>
        <authorList>
            <person name="Lopez D."/>
            <person name="Ribeiro S."/>
            <person name="Label P."/>
            <person name="Fumanal B."/>
            <person name="Venisse J.S."/>
            <person name="Kohler A."/>
            <person name="de Oliveira R.R."/>
            <person name="Labutti K."/>
            <person name="Lipzen A."/>
            <person name="Lail K."/>
            <person name="Bauer D."/>
            <person name="Ohm R.A."/>
            <person name="Barry K.W."/>
            <person name="Spatafora J."/>
            <person name="Grigoriev I.V."/>
            <person name="Martin F.M."/>
            <person name="Pujade-Renaud V."/>
        </authorList>
    </citation>
    <scope>NUCLEOTIDE SEQUENCE [LARGE SCALE GENOMIC DNA]</scope>
    <source>
        <strain evidence="4 5">Philippines</strain>
    </source>
</reference>
<protein>
    <recommendedName>
        <fullName evidence="3">RFX-type winged-helix domain-containing protein</fullName>
    </recommendedName>
</protein>
<feature type="compositionally biased region" description="Low complexity" evidence="2">
    <location>
        <begin position="7"/>
        <end position="20"/>
    </location>
</feature>
<gene>
    <name evidence="4" type="ORF">BS50DRAFT_584732</name>
</gene>
<feature type="domain" description="RFX-type winged-helix" evidence="3">
    <location>
        <begin position="192"/>
        <end position="266"/>
    </location>
</feature>
<dbReference type="InterPro" id="IPR057321">
    <property type="entry name" value="RFX1-4/6/8-like_BCD"/>
</dbReference>
<dbReference type="InterPro" id="IPR036390">
    <property type="entry name" value="WH_DNA-bd_sf"/>
</dbReference>
<dbReference type="GO" id="GO:0000978">
    <property type="term" value="F:RNA polymerase II cis-regulatory region sequence-specific DNA binding"/>
    <property type="evidence" value="ECO:0007669"/>
    <property type="project" value="TreeGrafter"/>
</dbReference>
<dbReference type="PANTHER" id="PTHR12619:SF5">
    <property type="entry name" value="TRANSCRIPTION FACTOR RFX4"/>
    <property type="match status" value="1"/>
</dbReference>
<dbReference type="InterPro" id="IPR036388">
    <property type="entry name" value="WH-like_DNA-bd_sf"/>
</dbReference>
<dbReference type="InterPro" id="IPR039779">
    <property type="entry name" value="RFX-like"/>
</dbReference>
<evidence type="ECO:0000313" key="4">
    <source>
        <dbReference type="EMBL" id="PSN71208.1"/>
    </source>
</evidence>
<dbReference type="AlphaFoldDB" id="A0A2T2P1H6"/>
<dbReference type="Proteomes" id="UP000240883">
    <property type="component" value="Unassembled WGS sequence"/>
</dbReference>
<name>A0A2T2P1H6_CORCC</name>
<feature type="region of interest" description="Disordered" evidence="2">
    <location>
        <begin position="268"/>
        <end position="331"/>
    </location>
</feature>
<feature type="compositionally biased region" description="Low complexity" evidence="2">
    <location>
        <begin position="40"/>
        <end position="55"/>
    </location>
</feature>
<organism evidence="4 5">
    <name type="scientific">Corynespora cassiicola Philippines</name>
    <dbReference type="NCBI Taxonomy" id="1448308"/>
    <lineage>
        <taxon>Eukaryota</taxon>
        <taxon>Fungi</taxon>
        <taxon>Dikarya</taxon>
        <taxon>Ascomycota</taxon>
        <taxon>Pezizomycotina</taxon>
        <taxon>Dothideomycetes</taxon>
        <taxon>Pleosporomycetidae</taxon>
        <taxon>Pleosporales</taxon>
        <taxon>Corynesporascaceae</taxon>
        <taxon>Corynespora</taxon>
    </lineage>
</organism>
<evidence type="ECO:0000259" key="3">
    <source>
        <dbReference type="PROSITE" id="PS51526"/>
    </source>
</evidence>
<keyword evidence="5" id="KW-1185">Reference proteome</keyword>
<evidence type="ECO:0000256" key="2">
    <source>
        <dbReference type="SAM" id="MobiDB-lite"/>
    </source>
</evidence>
<feature type="compositionally biased region" description="Low complexity" evidence="2">
    <location>
        <begin position="99"/>
        <end position="110"/>
    </location>
</feature>
<dbReference type="PANTHER" id="PTHR12619">
    <property type="entry name" value="RFX TRANSCRIPTION FACTOR FAMILY"/>
    <property type="match status" value="1"/>
</dbReference>
<feature type="compositionally biased region" description="Polar residues" evidence="2">
    <location>
        <begin position="24"/>
        <end position="33"/>
    </location>
</feature>
<dbReference type="Gene3D" id="1.10.10.10">
    <property type="entry name" value="Winged helix-like DNA-binding domain superfamily/Winged helix DNA-binding domain"/>
    <property type="match status" value="1"/>
</dbReference>